<dbReference type="AlphaFoldDB" id="A0AAV7Y2G5"/>
<dbReference type="InterPro" id="IPR013320">
    <property type="entry name" value="ConA-like_dom_sf"/>
</dbReference>
<gene>
    <name evidence="2" type="ORF">M0812_29694</name>
</gene>
<organism evidence="2 3">
    <name type="scientific">Anaeramoeba flamelloides</name>
    <dbReference type="NCBI Taxonomy" id="1746091"/>
    <lineage>
        <taxon>Eukaryota</taxon>
        <taxon>Metamonada</taxon>
        <taxon>Anaeramoebidae</taxon>
        <taxon>Anaeramoeba</taxon>
    </lineage>
</organism>
<accession>A0AAV7Y2G5</accession>
<feature type="region of interest" description="Disordered" evidence="1">
    <location>
        <begin position="1"/>
        <end position="23"/>
    </location>
</feature>
<dbReference type="SUPFAM" id="SSF49899">
    <property type="entry name" value="Concanavalin A-like lectins/glucanases"/>
    <property type="match status" value="1"/>
</dbReference>
<evidence type="ECO:0000256" key="1">
    <source>
        <dbReference type="SAM" id="MobiDB-lite"/>
    </source>
</evidence>
<proteinExistence type="predicted"/>
<dbReference type="Proteomes" id="UP001146793">
    <property type="component" value="Unassembled WGS sequence"/>
</dbReference>
<evidence type="ECO:0000313" key="3">
    <source>
        <dbReference type="Proteomes" id="UP001146793"/>
    </source>
</evidence>
<dbReference type="Gene3D" id="2.60.120.920">
    <property type="match status" value="1"/>
</dbReference>
<evidence type="ECO:0000313" key="2">
    <source>
        <dbReference type="EMBL" id="KAJ3424062.1"/>
    </source>
</evidence>
<name>A0AAV7Y2G5_9EUKA</name>
<dbReference type="InterPro" id="IPR043136">
    <property type="entry name" value="B30.2/SPRY_sf"/>
</dbReference>
<comment type="caution">
    <text evidence="2">The sequence shown here is derived from an EMBL/GenBank/DDBJ whole genome shotgun (WGS) entry which is preliminary data.</text>
</comment>
<reference evidence="2" key="1">
    <citation type="submission" date="2022-08" db="EMBL/GenBank/DDBJ databases">
        <title>Novel sulphate-reducing endosymbionts in the free-living metamonad Anaeramoeba.</title>
        <authorList>
            <person name="Jerlstrom-Hultqvist J."/>
            <person name="Cepicka I."/>
            <person name="Gallot-Lavallee L."/>
            <person name="Salas-Leiva D."/>
            <person name="Curtis B.A."/>
            <person name="Zahonova K."/>
            <person name="Pipaliya S."/>
            <person name="Dacks J."/>
            <person name="Roger A.J."/>
        </authorList>
    </citation>
    <scope>NUCLEOTIDE SEQUENCE</scope>
    <source>
        <strain evidence="2">Busselton2</strain>
    </source>
</reference>
<sequence>MKSEKKEEFDPEMNEKNQIKLKNENKTAWNPGSKYYGWGKICGKKIYSSGKHEIKIKIDQYPKNESNRIYLRVIKTENRENFIKNFEWEGTYFFQTYWNFEIKKLKSQKSKKENGKCTDEIYPEEIFLKKHDIFTIFLDMDQKKISFKINEKNLGGWENLPQKVNFFANLWSQKEKEKDQITMI</sequence>
<protein>
    <submittedName>
        <fullName evidence="2">Spry domain containing socs box protein</fullName>
    </submittedName>
</protein>
<dbReference type="EMBL" id="JANTQA010000075">
    <property type="protein sequence ID" value="KAJ3424062.1"/>
    <property type="molecule type" value="Genomic_DNA"/>
</dbReference>